<reference evidence="3 4" key="1">
    <citation type="submission" date="2016-10" db="EMBL/GenBank/DDBJ databases">
        <authorList>
            <person name="de Groot N.N."/>
        </authorList>
    </citation>
    <scope>NUCLEOTIDE SEQUENCE [LARGE SCALE GENOMIC DNA]</scope>
    <source>
        <strain evidence="3 4">DSM 44215</strain>
    </source>
</reference>
<evidence type="ECO:0000313" key="3">
    <source>
        <dbReference type="EMBL" id="SDU82369.1"/>
    </source>
</evidence>
<feature type="domain" description="AbiEi antitoxin N-terminal" evidence="1">
    <location>
        <begin position="2"/>
        <end position="49"/>
    </location>
</feature>
<evidence type="ECO:0008006" key="5">
    <source>
        <dbReference type="Google" id="ProtNLM"/>
    </source>
</evidence>
<proteinExistence type="predicted"/>
<dbReference type="AlphaFoldDB" id="A0A1H2LN70"/>
<gene>
    <name evidence="3" type="ORF">SAMN04488548_136626</name>
</gene>
<dbReference type="Gene3D" id="3.40.960.10">
    <property type="entry name" value="VSR Endonuclease"/>
    <property type="match status" value="1"/>
</dbReference>
<protein>
    <recommendedName>
        <fullName evidence="5">DUF559 domain-containing protein</fullName>
    </recommendedName>
</protein>
<sequence>MDITELTVRRDGVFSAREALECGVSSSTIQRKVAAGEWRAVTRGVYLVTGHARSARAQARIAVLSVHTDAVLGGAAAAWWLGLHDAEPRKHIVFTRTRGAARRSSATALTRYRHLHDADITEYQGLRVTEPALTVLDASLDLGMSIIDSTLLTKRVTVEALDAAHTRYPRRHRATRAASYLRLLGDGARSEAERLTVNLLTTGGVSGWIANMPAFGYIIDFAIPHVKVAVEIDGFAFHRDATAFRRDRLKRNLLVANGWTVLNFTWTDLVERPTEVVEEVKGALHRAAS</sequence>
<dbReference type="SUPFAM" id="SSF52980">
    <property type="entry name" value="Restriction endonuclease-like"/>
    <property type="match status" value="1"/>
</dbReference>
<evidence type="ECO:0000259" key="2">
    <source>
        <dbReference type="Pfam" id="PF18741"/>
    </source>
</evidence>
<organism evidence="3 4">
    <name type="scientific">Gordonia westfalica</name>
    <dbReference type="NCBI Taxonomy" id="158898"/>
    <lineage>
        <taxon>Bacteria</taxon>
        <taxon>Bacillati</taxon>
        <taxon>Actinomycetota</taxon>
        <taxon>Actinomycetes</taxon>
        <taxon>Mycobacteriales</taxon>
        <taxon>Gordoniaceae</taxon>
        <taxon>Gordonia</taxon>
    </lineage>
</organism>
<dbReference type="InterPro" id="IPR049468">
    <property type="entry name" value="Restrct_endonuc-II-like_dom"/>
</dbReference>
<dbReference type="OrthoDB" id="5243722at2"/>
<evidence type="ECO:0000313" key="4">
    <source>
        <dbReference type="Proteomes" id="UP000183180"/>
    </source>
</evidence>
<dbReference type="EMBL" id="FNLM01000036">
    <property type="protein sequence ID" value="SDU82369.1"/>
    <property type="molecule type" value="Genomic_DNA"/>
</dbReference>
<name>A0A1H2LN70_9ACTN</name>
<dbReference type="RefSeq" id="WP_074853997.1">
    <property type="nucleotide sequence ID" value="NZ_FNLM01000036.1"/>
</dbReference>
<accession>A0A1H2LN70</accession>
<dbReference type="InterPro" id="IPR011335">
    <property type="entry name" value="Restrct_endonuc-II-like"/>
</dbReference>
<evidence type="ECO:0000259" key="1">
    <source>
        <dbReference type="Pfam" id="PF13338"/>
    </source>
</evidence>
<dbReference type="STRING" id="158898.SAMN04488548_136626"/>
<dbReference type="Pfam" id="PF13338">
    <property type="entry name" value="AbiEi_4"/>
    <property type="match status" value="1"/>
</dbReference>
<dbReference type="Pfam" id="PF18741">
    <property type="entry name" value="MTES_1575"/>
    <property type="match status" value="1"/>
</dbReference>
<dbReference type="Proteomes" id="UP000183180">
    <property type="component" value="Unassembled WGS sequence"/>
</dbReference>
<feature type="domain" description="Restriction endonuclease type II-like" evidence="2">
    <location>
        <begin position="209"/>
        <end position="283"/>
    </location>
</feature>
<dbReference type="InterPro" id="IPR025159">
    <property type="entry name" value="AbiEi_N"/>
</dbReference>